<sequence length="292" mass="31269">MKTTTVIVATLASAGSVQAHVAAWVKGMYCLNGTTPGVDDQNTNTAVNPLWKLSKSEWWMQHDRGCDQFPPDDGDSLELPAGGSFTVELAHNRAQTTLSFGGQFTSDWPDGKQHPEDWHSPSPDKCLDANPDGLGGAMHTHNQSTAAGSAFAISYNSDITQVTMENLAVFTVLEHTPWKRLATYQVPADLPSCPEGGCYCAWLWVPDGCGEPNMYMQNLRCHVTGSTSTKTVAPAKAPVYCGDGTTPCVAGAKQMIAWNQADGSNVEVPDGVSPGYNKNMGWIPGAQNDIFS</sequence>
<proteinExistence type="predicted"/>
<name>A0ACB9YW09_9PEZI</name>
<organism evidence="1 2">
    <name type="scientific">Hypoxylon rubiginosum</name>
    <dbReference type="NCBI Taxonomy" id="110542"/>
    <lineage>
        <taxon>Eukaryota</taxon>
        <taxon>Fungi</taxon>
        <taxon>Dikarya</taxon>
        <taxon>Ascomycota</taxon>
        <taxon>Pezizomycotina</taxon>
        <taxon>Sordariomycetes</taxon>
        <taxon>Xylariomycetidae</taxon>
        <taxon>Xylariales</taxon>
        <taxon>Hypoxylaceae</taxon>
        <taxon>Hypoxylon</taxon>
    </lineage>
</organism>
<dbReference type="EMBL" id="MU393510">
    <property type="protein sequence ID" value="KAI4863143.1"/>
    <property type="molecule type" value="Genomic_DNA"/>
</dbReference>
<comment type="caution">
    <text evidence="1">The sequence shown here is derived from an EMBL/GenBank/DDBJ whole genome shotgun (WGS) entry which is preliminary data.</text>
</comment>
<reference evidence="1 2" key="1">
    <citation type="journal article" date="2022" name="New Phytol.">
        <title>Ecological generalism drives hyperdiversity of secondary metabolite gene clusters in xylarialean endophytes.</title>
        <authorList>
            <person name="Franco M.E.E."/>
            <person name="Wisecaver J.H."/>
            <person name="Arnold A.E."/>
            <person name="Ju Y.M."/>
            <person name="Slot J.C."/>
            <person name="Ahrendt S."/>
            <person name="Moore L.P."/>
            <person name="Eastman K.E."/>
            <person name="Scott K."/>
            <person name="Konkel Z."/>
            <person name="Mondo S.J."/>
            <person name="Kuo A."/>
            <person name="Hayes R.D."/>
            <person name="Haridas S."/>
            <person name="Andreopoulos B."/>
            <person name="Riley R."/>
            <person name="LaButti K."/>
            <person name="Pangilinan J."/>
            <person name="Lipzen A."/>
            <person name="Amirebrahimi M."/>
            <person name="Yan J."/>
            <person name="Adam C."/>
            <person name="Keymanesh K."/>
            <person name="Ng V."/>
            <person name="Louie K."/>
            <person name="Northen T."/>
            <person name="Drula E."/>
            <person name="Henrissat B."/>
            <person name="Hsieh H.M."/>
            <person name="Youens-Clark K."/>
            <person name="Lutzoni F."/>
            <person name="Miadlikowska J."/>
            <person name="Eastwood D.C."/>
            <person name="Hamelin R.C."/>
            <person name="Grigoriev I.V."/>
            <person name="U'Ren J.M."/>
        </authorList>
    </citation>
    <scope>NUCLEOTIDE SEQUENCE [LARGE SCALE GENOMIC DNA]</scope>
    <source>
        <strain evidence="1 2">CBS 119005</strain>
    </source>
</reference>
<gene>
    <name evidence="1" type="ORF">F4820DRAFT_386750</name>
</gene>
<evidence type="ECO:0000313" key="2">
    <source>
        <dbReference type="Proteomes" id="UP001497700"/>
    </source>
</evidence>
<dbReference type="Proteomes" id="UP001497700">
    <property type="component" value="Unassembled WGS sequence"/>
</dbReference>
<keyword evidence="2" id="KW-1185">Reference proteome</keyword>
<protein>
    <submittedName>
        <fullName evidence="1">Uncharacterized protein</fullName>
    </submittedName>
</protein>
<accession>A0ACB9YW09</accession>
<evidence type="ECO:0000313" key="1">
    <source>
        <dbReference type="EMBL" id="KAI4863143.1"/>
    </source>
</evidence>